<dbReference type="PROSITE" id="PS50199">
    <property type="entry name" value="ZF_RANBP2_2"/>
    <property type="match status" value="1"/>
</dbReference>
<dbReference type="InterPro" id="IPR036443">
    <property type="entry name" value="Znf_RanBP2_sf"/>
</dbReference>
<dbReference type="EMBL" id="VUJU01001419">
    <property type="protein sequence ID" value="KAF0765361.1"/>
    <property type="molecule type" value="Genomic_DNA"/>
</dbReference>
<dbReference type="AlphaFoldDB" id="A0A6G0Z4B7"/>
<keyword evidence="1" id="KW-0479">Metal-binding</keyword>
<dbReference type="OrthoDB" id="10251089at2759"/>
<evidence type="ECO:0000256" key="4">
    <source>
        <dbReference type="PROSITE-ProRule" id="PRU00322"/>
    </source>
</evidence>
<dbReference type="InterPro" id="IPR007717">
    <property type="entry name" value="NPL4_C"/>
</dbReference>
<dbReference type="InterPro" id="IPR001876">
    <property type="entry name" value="Znf_RanBP2"/>
</dbReference>
<keyword evidence="3" id="KW-0862">Zinc</keyword>
<name>A0A6G0Z4B7_APHCR</name>
<gene>
    <name evidence="6" type="ORF">FWK35_00007337</name>
</gene>
<evidence type="ECO:0000256" key="1">
    <source>
        <dbReference type="ARBA" id="ARBA00022723"/>
    </source>
</evidence>
<dbReference type="PROSITE" id="PS01358">
    <property type="entry name" value="ZF_RANBP2_1"/>
    <property type="match status" value="1"/>
</dbReference>
<dbReference type="Gene3D" id="2.30.30.380">
    <property type="entry name" value="Zn-finger domain of Sec23/24"/>
    <property type="match status" value="1"/>
</dbReference>
<dbReference type="GO" id="GO:0008270">
    <property type="term" value="F:zinc ion binding"/>
    <property type="evidence" value="ECO:0007669"/>
    <property type="project" value="UniProtKB-KW"/>
</dbReference>
<dbReference type="GO" id="GO:0043130">
    <property type="term" value="F:ubiquitin binding"/>
    <property type="evidence" value="ECO:0007669"/>
    <property type="project" value="TreeGrafter"/>
</dbReference>
<dbReference type="InterPro" id="IPR016563">
    <property type="entry name" value="Npl4"/>
</dbReference>
<proteinExistence type="predicted"/>
<feature type="domain" description="RanBP2-type" evidence="5">
    <location>
        <begin position="165"/>
        <end position="194"/>
    </location>
</feature>
<organism evidence="6 7">
    <name type="scientific">Aphis craccivora</name>
    <name type="common">Cowpea aphid</name>
    <dbReference type="NCBI Taxonomy" id="307492"/>
    <lineage>
        <taxon>Eukaryota</taxon>
        <taxon>Metazoa</taxon>
        <taxon>Ecdysozoa</taxon>
        <taxon>Arthropoda</taxon>
        <taxon>Hexapoda</taxon>
        <taxon>Insecta</taxon>
        <taxon>Pterygota</taxon>
        <taxon>Neoptera</taxon>
        <taxon>Paraneoptera</taxon>
        <taxon>Hemiptera</taxon>
        <taxon>Sternorrhyncha</taxon>
        <taxon>Aphidomorpha</taxon>
        <taxon>Aphidoidea</taxon>
        <taxon>Aphididae</taxon>
        <taxon>Aphidini</taxon>
        <taxon>Aphis</taxon>
        <taxon>Aphis</taxon>
    </lineage>
</organism>
<dbReference type="GO" id="GO:0006511">
    <property type="term" value="P:ubiquitin-dependent protein catabolic process"/>
    <property type="evidence" value="ECO:0007669"/>
    <property type="project" value="InterPro"/>
</dbReference>
<evidence type="ECO:0000313" key="6">
    <source>
        <dbReference type="EMBL" id="KAF0765361.1"/>
    </source>
</evidence>
<dbReference type="SMART" id="SM00547">
    <property type="entry name" value="ZnF_RBZ"/>
    <property type="match status" value="1"/>
</dbReference>
<dbReference type="PANTHER" id="PTHR12710:SF0">
    <property type="entry name" value="NUCLEAR PROTEIN LOCALIZATION PROTEIN 4 HOMOLOG"/>
    <property type="match status" value="1"/>
</dbReference>
<reference evidence="6 7" key="1">
    <citation type="submission" date="2019-08" db="EMBL/GenBank/DDBJ databases">
        <title>Whole genome of Aphis craccivora.</title>
        <authorList>
            <person name="Voronova N.V."/>
            <person name="Shulinski R.S."/>
            <person name="Bandarenka Y.V."/>
            <person name="Zhorov D.G."/>
            <person name="Warner D."/>
        </authorList>
    </citation>
    <scope>NUCLEOTIDE SEQUENCE [LARGE SCALE GENOMIC DNA]</scope>
    <source>
        <strain evidence="6">180601</strain>
        <tissue evidence="6">Whole Body</tissue>
    </source>
</reference>
<evidence type="ECO:0000259" key="5">
    <source>
        <dbReference type="PROSITE" id="PS50199"/>
    </source>
</evidence>
<protein>
    <submittedName>
        <fullName evidence="6">Nuclear protein localization protein 4</fullName>
    </submittedName>
</protein>
<evidence type="ECO:0000256" key="2">
    <source>
        <dbReference type="ARBA" id="ARBA00022771"/>
    </source>
</evidence>
<dbReference type="GO" id="GO:0031625">
    <property type="term" value="F:ubiquitin protein ligase binding"/>
    <property type="evidence" value="ECO:0007669"/>
    <property type="project" value="TreeGrafter"/>
</dbReference>
<evidence type="ECO:0000256" key="3">
    <source>
        <dbReference type="ARBA" id="ARBA00022833"/>
    </source>
</evidence>
<dbReference type="GO" id="GO:0005634">
    <property type="term" value="C:nucleus"/>
    <property type="evidence" value="ECO:0007669"/>
    <property type="project" value="TreeGrafter"/>
</dbReference>
<keyword evidence="2 4" id="KW-0863">Zinc-finger</keyword>
<comment type="caution">
    <text evidence="6">The sequence shown here is derived from an EMBL/GenBank/DDBJ whole genome shotgun (WGS) entry which is preliminary data.</text>
</comment>
<dbReference type="SUPFAM" id="SSF90209">
    <property type="entry name" value="Ran binding protein zinc finger-like"/>
    <property type="match status" value="1"/>
</dbReference>
<sequence>MYLLFNTVNYSKLEEKDSYGNEVSKLARPLPVEYLLLDVPASTPLTPLNTFTSIKDITKFPVENRLIDGHIQDFDSLCKYLRQFTPSQFYESISDFHFLLYIATMDMLPMKDSMAPLLEAIKTNDKQAVVEWSRSDVWATLEQLISNTSDSAVSGHVGNGFASVQTESWTCIHCTFMNNSDRQSCDICRLPRDIN</sequence>
<dbReference type="Pfam" id="PF05021">
    <property type="entry name" value="NPL4"/>
    <property type="match status" value="1"/>
</dbReference>
<dbReference type="PANTHER" id="PTHR12710">
    <property type="entry name" value="NUCLEAR PROTEIN LOCALIZATION 4"/>
    <property type="match status" value="1"/>
</dbReference>
<dbReference type="Proteomes" id="UP000478052">
    <property type="component" value="Unassembled WGS sequence"/>
</dbReference>
<evidence type="ECO:0000313" key="7">
    <source>
        <dbReference type="Proteomes" id="UP000478052"/>
    </source>
</evidence>
<keyword evidence="7" id="KW-1185">Reference proteome</keyword>
<accession>A0A6G0Z4B7</accession>